<name>A0A1G5V0B3_9EURY</name>
<evidence type="ECO:0000259" key="7">
    <source>
        <dbReference type="PROSITE" id="PS51379"/>
    </source>
</evidence>
<dbReference type="InterPro" id="IPR017900">
    <property type="entry name" value="4Fe4S_Fe_S_CS"/>
</dbReference>
<dbReference type="GO" id="GO:0051539">
    <property type="term" value="F:4 iron, 4 sulfur cluster binding"/>
    <property type="evidence" value="ECO:0007669"/>
    <property type="project" value="UniProtKB-KW"/>
</dbReference>
<organism evidence="8 9">
    <name type="scientific">Methanobrevibacter millerae</name>
    <dbReference type="NCBI Taxonomy" id="230361"/>
    <lineage>
        <taxon>Archaea</taxon>
        <taxon>Methanobacteriati</taxon>
        <taxon>Methanobacteriota</taxon>
        <taxon>Methanomada group</taxon>
        <taxon>Methanobacteria</taxon>
        <taxon>Methanobacteriales</taxon>
        <taxon>Methanobacteriaceae</taxon>
        <taxon>Methanobrevibacter</taxon>
    </lineage>
</organism>
<evidence type="ECO:0000256" key="1">
    <source>
        <dbReference type="ARBA" id="ARBA00007097"/>
    </source>
</evidence>
<dbReference type="NCBIfam" id="NF041890">
    <property type="entry name" value="hdrC_Methbact"/>
    <property type="match status" value="1"/>
</dbReference>
<dbReference type="Pfam" id="PF13183">
    <property type="entry name" value="Fer4_8"/>
    <property type="match status" value="1"/>
</dbReference>
<accession>A0A1G5V0B3</accession>
<sequence>MTSKQNLDDSPIDFAEQIIRDVKNSKEEGVLKCVQCGMCTSTCPAARHSDYNPRDIIERVLEGDTSILADDLIWNCFYCYTCHSVCPVGNSVCEVNQILKQIAISNEIGYDKLYEYMGFADSYFTAAIGAIPEIFFEDIGRDVPGWWEFRNNLADIREELELDPPLMPPKDVIDEVSHILTITGFKDKIEKIRASQEAEK</sequence>
<feature type="domain" description="4Fe-4S ferredoxin-type" evidence="7">
    <location>
        <begin position="22"/>
        <end position="54"/>
    </location>
</feature>
<dbReference type="EMBL" id="FMXB01000002">
    <property type="protein sequence ID" value="SDA39302.1"/>
    <property type="molecule type" value="Genomic_DNA"/>
</dbReference>
<keyword evidence="2" id="KW-0004">4Fe-4S</keyword>
<dbReference type="OrthoDB" id="144910at2157"/>
<dbReference type="AlphaFoldDB" id="A0A1G5V0B3"/>
<keyword evidence="5" id="KW-0408">Iron</keyword>
<keyword evidence="3" id="KW-0479">Metal-binding</keyword>
<reference evidence="8 9" key="1">
    <citation type="submission" date="2016-10" db="EMBL/GenBank/DDBJ databases">
        <authorList>
            <person name="Varghese N."/>
            <person name="Submissions S."/>
        </authorList>
    </citation>
    <scope>NUCLEOTIDE SEQUENCE [LARGE SCALE GENOMIC DNA]</scope>
    <source>
        <strain evidence="8 9">DSM 16643</strain>
    </source>
</reference>
<dbReference type="PANTHER" id="PTHR43255:SF1">
    <property type="entry name" value="IRON-SULFUR-BINDING OXIDOREDUCTASE FADF-RELATED"/>
    <property type="match status" value="1"/>
</dbReference>
<dbReference type="InterPro" id="IPR009051">
    <property type="entry name" value="Helical_ferredxn"/>
</dbReference>
<keyword evidence="6" id="KW-0411">Iron-sulfur</keyword>
<dbReference type="SUPFAM" id="SSF46548">
    <property type="entry name" value="alpha-helical ferredoxin"/>
    <property type="match status" value="1"/>
</dbReference>
<gene>
    <name evidence="8" type="ORF">SAMN02910315_00243</name>
</gene>
<dbReference type="PANTHER" id="PTHR43255">
    <property type="entry name" value="IRON-SULFUR-BINDING OXIDOREDUCTASE FADF-RELATED-RELATED"/>
    <property type="match status" value="1"/>
</dbReference>
<evidence type="ECO:0000256" key="2">
    <source>
        <dbReference type="ARBA" id="ARBA00022485"/>
    </source>
</evidence>
<evidence type="ECO:0000313" key="8">
    <source>
        <dbReference type="EMBL" id="SDA39302.1"/>
    </source>
</evidence>
<dbReference type="PROSITE" id="PS51379">
    <property type="entry name" value="4FE4S_FER_2"/>
    <property type="match status" value="1"/>
</dbReference>
<dbReference type="InterPro" id="IPR051460">
    <property type="entry name" value="HdrC_iron-sulfur_subunit"/>
</dbReference>
<evidence type="ECO:0000256" key="5">
    <source>
        <dbReference type="ARBA" id="ARBA00023004"/>
    </source>
</evidence>
<protein>
    <submittedName>
        <fullName evidence="8">Heterodisulfide reductase subunit C</fullName>
    </submittedName>
</protein>
<dbReference type="PROSITE" id="PS00198">
    <property type="entry name" value="4FE4S_FER_1"/>
    <property type="match status" value="2"/>
</dbReference>
<dbReference type="RefSeq" id="WP_149730892.1">
    <property type="nucleotide sequence ID" value="NZ_FMXB01000002.1"/>
</dbReference>
<keyword evidence="4" id="KW-0560">Oxidoreductase</keyword>
<comment type="similarity">
    <text evidence="1">Belongs to the HdrC family.</text>
</comment>
<dbReference type="GO" id="GO:0016491">
    <property type="term" value="F:oxidoreductase activity"/>
    <property type="evidence" value="ECO:0007669"/>
    <property type="project" value="UniProtKB-KW"/>
</dbReference>
<proteinExistence type="inferred from homology"/>
<dbReference type="STRING" id="230361.sm9_0982"/>
<keyword evidence="9" id="KW-1185">Reference proteome</keyword>
<dbReference type="GO" id="GO:0046872">
    <property type="term" value="F:metal ion binding"/>
    <property type="evidence" value="ECO:0007669"/>
    <property type="project" value="UniProtKB-KW"/>
</dbReference>
<evidence type="ECO:0000256" key="4">
    <source>
        <dbReference type="ARBA" id="ARBA00023002"/>
    </source>
</evidence>
<dbReference type="Proteomes" id="UP000323439">
    <property type="component" value="Unassembled WGS sequence"/>
</dbReference>
<evidence type="ECO:0000256" key="3">
    <source>
        <dbReference type="ARBA" id="ARBA00022723"/>
    </source>
</evidence>
<dbReference type="InterPro" id="IPR017896">
    <property type="entry name" value="4Fe4S_Fe-S-bd"/>
</dbReference>
<evidence type="ECO:0000256" key="6">
    <source>
        <dbReference type="ARBA" id="ARBA00023014"/>
    </source>
</evidence>
<evidence type="ECO:0000313" key="9">
    <source>
        <dbReference type="Proteomes" id="UP000323439"/>
    </source>
</evidence>
<dbReference type="GO" id="GO:0005886">
    <property type="term" value="C:plasma membrane"/>
    <property type="evidence" value="ECO:0007669"/>
    <property type="project" value="TreeGrafter"/>
</dbReference>
<dbReference type="Gene3D" id="1.10.1060.10">
    <property type="entry name" value="Alpha-helical ferredoxin"/>
    <property type="match status" value="1"/>
</dbReference>